<proteinExistence type="predicted"/>
<dbReference type="PANTHER" id="PTHR43818:SF11">
    <property type="entry name" value="BCDNA.GH03377"/>
    <property type="match status" value="1"/>
</dbReference>
<dbReference type="InterPro" id="IPR050463">
    <property type="entry name" value="Gfo/Idh/MocA_oxidrdct_glycsds"/>
</dbReference>
<evidence type="ECO:0000259" key="3">
    <source>
        <dbReference type="Pfam" id="PF22725"/>
    </source>
</evidence>
<sequence length="377" mass="41616">MNRTDGMRYAPEGKPNPVCGPGEFVFAAMALEHGHIYGMCNGLVEAGATLKWVYDPDPAKVEAFQARYPGVRAALSEAEILEDPEVRLIAAAAVPADRCALGLRAMEHGKDYFTDKTPFTSFEQLEAARCAVADTKQKYMVYYSERLHSESAVYAGQLIQEGAIGRVLQVMGTGPHRLQAQQRPAWFFEKERYGGILCDIGSHQAEQFLYYAGCRDAKVLHSKVANYAHPEYPEIEDFGDAMLLGDNGATNYFRVDWFTPDGLGTWGDGRTVILGTDGYIELRKYIDVARSNTPDHVYLVNHEGERHIPVSGKVGFPFFGELILDCLHRTERAMTQQHAFKAAELALAAQANAIVIPNPSGKGGEELGINVPLVWRG</sequence>
<dbReference type="EMBL" id="QYZD01000008">
    <property type="protein sequence ID" value="RJG24086.1"/>
    <property type="molecule type" value="Genomic_DNA"/>
</dbReference>
<protein>
    <submittedName>
        <fullName evidence="4">Gfo/Idh/MocA family oxidoreductase</fullName>
    </submittedName>
</protein>
<evidence type="ECO:0000256" key="1">
    <source>
        <dbReference type="ARBA" id="ARBA00023002"/>
    </source>
</evidence>
<dbReference type="Gene3D" id="3.40.50.720">
    <property type="entry name" value="NAD(P)-binding Rossmann-like Domain"/>
    <property type="match status" value="1"/>
</dbReference>
<dbReference type="InterPro" id="IPR000683">
    <property type="entry name" value="Gfo/Idh/MocA-like_OxRdtase_N"/>
</dbReference>
<dbReference type="OrthoDB" id="9768836at2"/>
<dbReference type="GO" id="GO:0016491">
    <property type="term" value="F:oxidoreductase activity"/>
    <property type="evidence" value="ECO:0007669"/>
    <property type="project" value="UniProtKB-KW"/>
</dbReference>
<comment type="caution">
    <text evidence="4">The sequence shown here is derived from an EMBL/GenBank/DDBJ whole genome shotgun (WGS) entry which is preliminary data.</text>
</comment>
<feature type="domain" description="GFO/IDH/MocA-like oxidoreductase" evidence="3">
    <location>
        <begin position="155"/>
        <end position="281"/>
    </location>
</feature>
<name>A0A3A3H456_PANTH</name>
<organism evidence="4 5">
    <name type="scientific">Paenibacillus thiaminolyticus</name>
    <name type="common">Bacillus thiaminolyticus</name>
    <dbReference type="NCBI Taxonomy" id="49283"/>
    <lineage>
        <taxon>Bacteria</taxon>
        <taxon>Bacillati</taxon>
        <taxon>Bacillota</taxon>
        <taxon>Bacilli</taxon>
        <taxon>Bacillales</taxon>
        <taxon>Paenibacillaceae</taxon>
        <taxon>Paenibacillus</taxon>
    </lineage>
</organism>
<gene>
    <name evidence="4" type="ORF">DQX05_11675</name>
</gene>
<dbReference type="SUPFAM" id="SSF55347">
    <property type="entry name" value="Glyceraldehyde-3-phosphate dehydrogenase-like, C-terminal domain"/>
    <property type="match status" value="1"/>
</dbReference>
<reference evidence="4 5" key="1">
    <citation type="submission" date="2018-09" db="EMBL/GenBank/DDBJ databases">
        <title>Paenibacillus SK2017-BO5.</title>
        <authorList>
            <person name="Piskunova J.V."/>
            <person name="Dubiley S.A."/>
            <person name="Severinov K.V."/>
        </authorList>
    </citation>
    <scope>NUCLEOTIDE SEQUENCE [LARGE SCALE GENOMIC DNA]</scope>
    <source>
        <strain evidence="4 5">BO5</strain>
    </source>
</reference>
<dbReference type="Gene3D" id="3.30.360.10">
    <property type="entry name" value="Dihydrodipicolinate Reductase, domain 2"/>
    <property type="match status" value="1"/>
</dbReference>
<evidence type="ECO:0000313" key="4">
    <source>
        <dbReference type="EMBL" id="RJG24086.1"/>
    </source>
</evidence>
<feature type="domain" description="Gfo/Idh/MocA-like oxidoreductase N-terminal" evidence="2">
    <location>
        <begin position="47"/>
        <end position="143"/>
    </location>
</feature>
<dbReference type="RefSeq" id="WP_119793714.1">
    <property type="nucleotide sequence ID" value="NZ_QYZD01000008.1"/>
</dbReference>
<dbReference type="GO" id="GO:0000166">
    <property type="term" value="F:nucleotide binding"/>
    <property type="evidence" value="ECO:0007669"/>
    <property type="project" value="InterPro"/>
</dbReference>
<keyword evidence="1" id="KW-0560">Oxidoreductase</keyword>
<dbReference type="InterPro" id="IPR055170">
    <property type="entry name" value="GFO_IDH_MocA-like_dom"/>
</dbReference>
<dbReference type="Pfam" id="PF22725">
    <property type="entry name" value="GFO_IDH_MocA_C3"/>
    <property type="match status" value="1"/>
</dbReference>
<dbReference type="Pfam" id="PF01408">
    <property type="entry name" value="GFO_IDH_MocA"/>
    <property type="match status" value="1"/>
</dbReference>
<dbReference type="InterPro" id="IPR036291">
    <property type="entry name" value="NAD(P)-bd_dom_sf"/>
</dbReference>
<dbReference type="AlphaFoldDB" id="A0A3A3H456"/>
<evidence type="ECO:0000259" key="2">
    <source>
        <dbReference type="Pfam" id="PF01408"/>
    </source>
</evidence>
<accession>A0A3A3H456</accession>
<dbReference type="PANTHER" id="PTHR43818">
    <property type="entry name" value="BCDNA.GH03377"/>
    <property type="match status" value="1"/>
</dbReference>
<evidence type="ECO:0000313" key="5">
    <source>
        <dbReference type="Proteomes" id="UP000266177"/>
    </source>
</evidence>
<dbReference type="SUPFAM" id="SSF51735">
    <property type="entry name" value="NAD(P)-binding Rossmann-fold domains"/>
    <property type="match status" value="1"/>
</dbReference>
<dbReference type="Proteomes" id="UP000266177">
    <property type="component" value="Unassembled WGS sequence"/>
</dbReference>